<evidence type="ECO:0000256" key="1">
    <source>
        <dbReference type="SAM" id="MobiDB-lite"/>
    </source>
</evidence>
<proteinExistence type="predicted"/>
<dbReference type="EMBL" id="KD195397">
    <property type="protein sequence ID" value="EMS53387.1"/>
    <property type="molecule type" value="Genomic_DNA"/>
</dbReference>
<sequence length="484" mass="53965">MPPPPVPWLPDGLLEEVFLRLPPDEPACLVRASVANKLWLGLLSGARFRSRYCEFHGDAPMLGFLYNTLSDSGSAQEDDVPLFFSTTKFGARIPFNHWKDYTACDCRHGRALLCDEYAGHEELVVWDPVSVTGCRTDLDAPYDVFDSYGAAVLCAVSGCDHRACHEGPFQVAFVGTKDTEVGCVIHSFVSNPSSYSHRSNCDEDEWVETCNLELAGQHGCIVLMRPVLVNGVLYFMFFLSGEDDIAILCYDLGSQALSLIHLPDLGSNGLSLSDGSFMLIENVDGSLGFAYMHRLILYLWSRQMSSVGAASWTQHRVIDLKESLPIQNPEEGPDLMGSVEGRDIIFVTTDLGIYQINLNTLRWKKIWKREEFPTLIPYMSFYNPRVVPVTLKKVSADVTVVVVLASNVTEEHSMETESLAICLAKYRICKLHVCLMISYSHTCFHCFSRSRKLPVVCNSASEAGDTGQQDQLRRATMDVDDQLP</sequence>
<accession>M7Z0D8</accession>
<evidence type="ECO:0008006" key="3">
    <source>
        <dbReference type="Google" id="ProtNLM"/>
    </source>
</evidence>
<dbReference type="OMA" id="AKYRICK"/>
<dbReference type="InterPro" id="IPR036047">
    <property type="entry name" value="F-box-like_dom_sf"/>
</dbReference>
<dbReference type="PANTHER" id="PTHR32133">
    <property type="entry name" value="OS07G0120400 PROTEIN"/>
    <property type="match status" value="1"/>
</dbReference>
<evidence type="ECO:0000313" key="2">
    <source>
        <dbReference type="EMBL" id="EMS53387.1"/>
    </source>
</evidence>
<reference evidence="2" key="1">
    <citation type="journal article" date="2013" name="Nature">
        <title>Draft genome of the wheat A-genome progenitor Triticum urartu.</title>
        <authorList>
            <person name="Ling H.Q."/>
            <person name="Zhao S."/>
            <person name="Liu D."/>
            <person name="Wang J."/>
            <person name="Sun H."/>
            <person name="Zhang C."/>
            <person name="Fan H."/>
            <person name="Li D."/>
            <person name="Dong L."/>
            <person name="Tao Y."/>
            <person name="Gao C."/>
            <person name="Wu H."/>
            <person name="Li Y."/>
            <person name="Cui Y."/>
            <person name="Guo X."/>
            <person name="Zheng S."/>
            <person name="Wang B."/>
            <person name="Yu K."/>
            <person name="Liang Q."/>
            <person name="Yang W."/>
            <person name="Lou X."/>
            <person name="Chen J."/>
            <person name="Feng M."/>
            <person name="Jian J."/>
            <person name="Zhang X."/>
            <person name="Luo G."/>
            <person name="Jiang Y."/>
            <person name="Liu J."/>
            <person name="Wang Z."/>
            <person name="Sha Y."/>
            <person name="Zhang B."/>
            <person name="Wu H."/>
            <person name="Tang D."/>
            <person name="Shen Q."/>
            <person name="Xue P."/>
            <person name="Zou S."/>
            <person name="Wang X."/>
            <person name="Liu X."/>
            <person name="Wang F."/>
            <person name="Yang Y."/>
            <person name="An X."/>
            <person name="Dong Z."/>
            <person name="Zhang K."/>
            <person name="Zhang X."/>
            <person name="Luo M.C."/>
            <person name="Dvorak J."/>
            <person name="Tong Y."/>
            <person name="Wang J."/>
            <person name="Yang H."/>
            <person name="Li Z."/>
            <person name="Wang D."/>
            <person name="Zhang A."/>
            <person name="Wang J."/>
        </authorList>
    </citation>
    <scope>NUCLEOTIDE SEQUENCE</scope>
</reference>
<dbReference type="PANTHER" id="PTHR32133:SF386">
    <property type="entry name" value="F-BOX DOMAIN-CONTAINING PROTEIN"/>
    <property type="match status" value="1"/>
</dbReference>
<feature type="compositionally biased region" description="Polar residues" evidence="1">
    <location>
        <begin position="461"/>
        <end position="470"/>
    </location>
</feature>
<organism evidence="2">
    <name type="scientific">Triticum urartu</name>
    <name type="common">Red wild einkorn</name>
    <name type="synonym">Crithodium urartu</name>
    <dbReference type="NCBI Taxonomy" id="4572"/>
    <lineage>
        <taxon>Eukaryota</taxon>
        <taxon>Viridiplantae</taxon>
        <taxon>Streptophyta</taxon>
        <taxon>Embryophyta</taxon>
        <taxon>Tracheophyta</taxon>
        <taxon>Spermatophyta</taxon>
        <taxon>Magnoliopsida</taxon>
        <taxon>Liliopsida</taxon>
        <taxon>Poales</taxon>
        <taxon>Poaceae</taxon>
        <taxon>BOP clade</taxon>
        <taxon>Pooideae</taxon>
        <taxon>Triticodae</taxon>
        <taxon>Triticeae</taxon>
        <taxon>Triticinae</taxon>
        <taxon>Triticum</taxon>
    </lineage>
</organism>
<feature type="region of interest" description="Disordered" evidence="1">
    <location>
        <begin position="461"/>
        <end position="484"/>
    </location>
</feature>
<gene>
    <name evidence="2" type="ORF">TRIUR3_00746</name>
</gene>
<dbReference type="AlphaFoldDB" id="M7Z0D8"/>
<dbReference type="SUPFAM" id="SSF81383">
    <property type="entry name" value="F-box domain"/>
    <property type="match status" value="1"/>
</dbReference>
<name>M7Z0D8_TRIUA</name>
<protein>
    <recommendedName>
        <fullName evidence="3">F-box domain-containing protein</fullName>
    </recommendedName>
</protein>